<evidence type="ECO:0000313" key="1">
    <source>
        <dbReference type="EMBL" id="KAL0573857.1"/>
    </source>
</evidence>
<dbReference type="Proteomes" id="UP001465976">
    <property type="component" value="Unassembled WGS sequence"/>
</dbReference>
<comment type="caution">
    <text evidence="1">The sequence shown here is derived from an EMBL/GenBank/DDBJ whole genome shotgun (WGS) entry which is preliminary data.</text>
</comment>
<name>A0ABR3FEU6_9AGAR</name>
<reference evidence="1 2" key="1">
    <citation type="submission" date="2024-02" db="EMBL/GenBank/DDBJ databases">
        <title>A draft genome for the cacao thread blight pathogen Marasmius crinis-equi.</title>
        <authorList>
            <person name="Cohen S.P."/>
            <person name="Baruah I.K."/>
            <person name="Amoako-Attah I."/>
            <person name="Bukari Y."/>
            <person name="Meinhardt L.W."/>
            <person name="Bailey B.A."/>
        </authorList>
    </citation>
    <scope>NUCLEOTIDE SEQUENCE [LARGE SCALE GENOMIC DNA]</scope>
    <source>
        <strain evidence="1 2">GH-76</strain>
    </source>
</reference>
<protein>
    <submittedName>
        <fullName evidence="1">Uncharacterized protein</fullName>
    </submittedName>
</protein>
<evidence type="ECO:0000313" key="2">
    <source>
        <dbReference type="Proteomes" id="UP001465976"/>
    </source>
</evidence>
<organism evidence="1 2">
    <name type="scientific">Marasmius crinis-equi</name>
    <dbReference type="NCBI Taxonomy" id="585013"/>
    <lineage>
        <taxon>Eukaryota</taxon>
        <taxon>Fungi</taxon>
        <taxon>Dikarya</taxon>
        <taxon>Basidiomycota</taxon>
        <taxon>Agaricomycotina</taxon>
        <taxon>Agaricomycetes</taxon>
        <taxon>Agaricomycetidae</taxon>
        <taxon>Agaricales</taxon>
        <taxon>Marasmiineae</taxon>
        <taxon>Marasmiaceae</taxon>
        <taxon>Marasmius</taxon>
    </lineage>
</organism>
<keyword evidence="2" id="KW-1185">Reference proteome</keyword>
<gene>
    <name evidence="1" type="ORF">V5O48_008098</name>
</gene>
<proteinExistence type="predicted"/>
<dbReference type="EMBL" id="JBAHYK010000454">
    <property type="protein sequence ID" value="KAL0573857.1"/>
    <property type="molecule type" value="Genomic_DNA"/>
</dbReference>
<sequence length="174" mass="19266">MGCVVSRLANFADDDGITSQLYSIQLWEDAQKTTISSLLLHGSMDKLDIGTDEENLDARATDRKTLFAELDELDLNTITETYVDVLALPENPAVENNEVESVVLINTMSMGLSFSPGIWGGHQMPQGLIPTARPGVSYTLPMAWRSQPSKEMGLERMKVMKRKWDAQAADAVEF</sequence>
<accession>A0ABR3FEU6</accession>